<accession>A0AAE0GNM9</accession>
<dbReference type="Proteomes" id="UP001190700">
    <property type="component" value="Unassembled WGS sequence"/>
</dbReference>
<gene>
    <name evidence="2" type="ORF">CYMTET_10738</name>
</gene>
<protein>
    <submittedName>
        <fullName evidence="2">Uncharacterized protein</fullName>
    </submittedName>
</protein>
<feature type="region of interest" description="Disordered" evidence="1">
    <location>
        <begin position="84"/>
        <end position="106"/>
    </location>
</feature>
<dbReference type="EMBL" id="LGRX02003827">
    <property type="protein sequence ID" value="KAK3281471.1"/>
    <property type="molecule type" value="Genomic_DNA"/>
</dbReference>
<evidence type="ECO:0000313" key="3">
    <source>
        <dbReference type="Proteomes" id="UP001190700"/>
    </source>
</evidence>
<organism evidence="2 3">
    <name type="scientific">Cymbomonas tetramitiformis</name>
    <dbReference type="NCBI Taxonomy" id="36881"/>
    <lineage>
        <taxon>Eukaryota</taxon>
        <taxon>Viridiplantae</taxon>
        <taxon>Chlorophyta</taxon>
        <taxon>Pyramimonadophyceae</taxon>
        <taxon>Pyramimonadales</taxon>
        <taxon>Pyramimonadaceae</taxon>
        <taxon>Cymbomonas</taxon>
    </lineage>
</organism>
<sequence>MPFGAQSAGNFLPSYVQGAHYGGIGLSGVAATPGVLTPTAARVALSSSAAAAAAGAAVRVERYASAATVAATAAAIGLLATSSGADLSRPTSTTPRSTTGTSAPGY</sequence>
<comment type="caution">
    <text evidence="2">The sequence shown here is derived from an EMBL/GenBank/DDBJ whole genome shotgun (WGS) entry which is preliminary data.</text>
</comment>
<evidence type="ECO:0000313" key="2">
    <source>
        <dbReference type="EMBL" id="KAK3281471.1"/>
    </source>
</evidence>
<name>A0AAE0GNM9_9CHLO</name>
<dbReference type="AlphaFoldDB" id="A0AAE0GNM9"/>
<keyword evidence="3" id="KW-1185">Reference proteome</keyword>
<proteinExistence type="predicted"/>
<reference evidence="2 3" key="1">
    <citation type="journal article" date="2015" name="Genome Biol. Evol.">
        <title>Comparative Genomics of a Bacterivorous Green Alga Reveals Evolutionary Causalities and Consequences of Phago-Mixotrophic Mode of Nutrition.</title>
        <authorList>
            <person name="Burns J.A."/>
            <person name="Paasch A."/>
            <person name="Narechania A."/>
            <person name="Kim E."/>
        </authorList>
    </citation>
    <scope>NUCLEOTIDE SEQUENCE [LARGE SCALE GENOMIC DNA]</scope>
    <source>
        <strain evidence="2 3">PLY_AMNH</strain>
    </source>
</reference>
<evidence type="ECO:0000256" key="1">
    <source>
        <dbReference type="SAM" id="MobiDB-lite"/>
    </source>
</evidence>